<dbReference type="Proteomes" id="UP000274909">
    <property type="component" value="Unassembled WGS sequence"/>
</dbReference>
<feature type="compositionally biased region" description="Gly residues" evidence="1">
    <location>
        <begin position="21"/>
        <end position="30"/>
    </location>
</feature>
<evidence type="ECO:0000313" key="3">
    <source>
        <dbReference type="Proteomes" id="UP000274909"/>
    </source>
</evidence>
<feature type="compositionally biased region" description="Basic and acidic residues" evidence="1">
    <location>
        <begin position="47"/>
        <end position="57"/>
    </location>
</feature>
<proteinExistence type="predicted"/>
<keyword evidence="3" id="KW-1185">Reference proteome</keyword>
<feature type="region of interest" description="Disordered" evidence="1">
    <location>
        <begin position="1"/>
        <end position="98"/>
    </location>
</feature>
<evidence type="ECO:0000256" key="1">
    <source>
        <dbReference type="SAM" id="MobiDB-lite"/>
    </source>
</evidence>
<name>A0A433JPK6_9MICO</name>
<sequence>MTDHTNTGPDGVDPEFEPTGLGVGGFGDDGLGTDLPGDDEPGSDGSSEEKTPADDGGRGPLVDDASVDWRAFDGTGSATADRSESTDDGALGGGAPLP</sequence>
<comment type="caution">
    <text evidence="2">The sequence shown here is derived from an EMBL/GenBank/DDBJ whole genome shotgun (WGS) entry which is preliminary data.</text>
</comment>
<dbReference type="RefSeq" id="WP_127051162.1">
    <property type="nucleotide sequence ID" value="NZ_RZGZ01000004.1"/>
</dbReference>
<dbReference type="AlphaFoldDB" id="A0A433JPK6"/>
<reference evidence="2 3" key="1">
    <citation type="submission" date="2018-12" db="EMBL/GenBank/DDBJ databases">
        <authorList>
            <person name="Li F."/>
        </authorList>
    </citation>
    <scope>NUCLEOTIDE SEQUENCE [LARGE SCALE GENOMIC DNA]</scope>
    <source>
        <strain evidence="2 3">EGI 6500705</strain>
    </source>
</reference>
<evidence type="ECO:0000313" key="2">
    <source>
        <dbReference type="EMBL" id="RUQ98308.1"/>
    </source>
</evidence>
<accession>A0A433JPK6</accession>
<protein>
    <submittedName>
        <fullName evidence="2">Uncharacterized protein</fullName>
    </submittedName>
</protein>
<dbReference type="EMBL" id="RZGZ01000004">
    <property type="protein sequence ID" value="RUQ98308.1"/>
    <property type="molecule type" value="Genomic_DNA"/>
</dbReference>
<gene>
    <name evidence="2" type="ORF">ELQ94_14995</name>
</gene>
<organism evidence="2 3">
    <name type="scientific">Labedella endophytica</name>
    <dbReference type="NCBI Taxonomy" id="1523160"/>
    <lineage>
        <taxon>Bacteria</taxon>
        <taxon>Bacillati</taxon>
        <taxon>Actinomycetota</taxon>
        <taxon>Actinomycetes</taxon>
        <taxon>Micrococcales</taxon>
        <taxon>Microbacteriaceae</taxon>
        <taxon>Labedella</taxon>
    </lineage>
</organism>